<dbReference type="EMBL" id="JAGSOG010000190">
    <property type="protein sequence ID" value="MBR7837243.1"/>
    <property type="molecule type" value="Genomic_DNA"/>
</dbReference>
<keyword evidence="3" id="KW-1185">Reference proteome</keyword>
<accession>A0A941EVK8</accession>
<dbReference type="RefSeq" id="WP_212531709.1">
    <property type="nucleotide sequence ID" value="NZ_JAGSOG010000190.1"/>
</dbReference>
<dbReference type="AlphaFoldDB" id="A0A941EVK8"/>
<feature type="region of interest" description="Disordered" evidence="1">
    <location>
        <begin position="1"/>
        <end position="27"/>
    </location>
</feature>
<evidence type="ECO:0000313" key="3">
    <source>
        <dbReference type="Proteomes" id="UP000675781"/>
    </source>
</evidence>
<dbReference type="Pfam" id="PF01547">
    <property type="entry name" value="SBP_bac_1"/>
    <property type="match status" value="1"/>
</dbReference>
<feature type="compositionally biased region" description="Polar residues" evidence="1">
    <location>
        <begin position="1"/>
        <end position="19"/>
    </location>
</feature>
<dbReference type="PANTHER" id="PTHR43649">
    <property type="entry name" value="ARABINOSE-BINDING PROTEIN-RELATED"/>
    <property type="match status" value="1"/>
</dbReference>
<dbReference type="Gene3D" id="3.40.190.10">
    <property type="entry name" value="Periplasmic binding protein-like II"/>
    <property type="match status" value="1"/>
</dbReference>
<name>A0A941EVK8_9ACTN</name>
<protein>
    <submittedName>
        <fullName evidence="2">Extracellular solute-binding protein</fullName>
    </submittedName>
</protein>
<sequence length="386" mass="40198">MWGTYTAANPSTTKGQSLNVVSGGGSDTDSVSKFRLELSSGKNIPDITELNYDEVPEFVNSGALADISAAVTPDLGNVTTAAKTLTSYDGQTVAVPIQVNEKLWFYRADLFAKAGIDPAQVKTQADFVAAGKKLQAVEPGSYIWNLPASPAPYQWGMVVSGNGASYSTKSPCAITVGSDPGTAQAFQAMKDLRNSGAVSTSIGDFTPQWQSALANGTLASTLSASWLPTFIEQYAPALKGKWAVAQWPEIGGAVGGSEAGGAVFVIPAASPHKAQALAFLTKTLMTASGASAYLQKNTAYIPNVTSLLQSPSVQDNSYFGPSLIKAYLAASSTYKVFPYDASNSAETTALGDQLANYLNSPATSPSSFLQTAQSQLASQVGCPYSQ</sequence>
<gene>
    <name evidence="2" type="ORF">KDL01_28455</name>
</gene>
<dbReference type="PANTHER" id="PTHR43649:SF32">
    <property type="entry name" value="SUGAR BINDING SECRETED PROTEIN"/>
    <property type="match status" value="1"/>
</dbReference>
<organism evidence="2 3">
    <name type="scientific">Actinospica durhamensis</name>
    <dbReference type="NCBI Taxonomy" id="1508375"/>
    <lineage>
        <taxon>Bacteria</taxon>
        <taxon>Bacillati</taxon>
        <taxon>Actinomycetota</taxon>
        <taxon>Actinomycetes</taxon>
        <taxon>Catenulisporales</taxon>
        <taxon>Actinospicaceae</taxon>
        <taxon>Actinospica</taxon>
    </lineage>
</organism>
<dbReference type="Proteomes" id="UP000675781">
    <property type="component" value="Unassembled WGS sequence"/>
</dbReference>
<proteinExistence type="predicted"/>
<dbReference type="InterPro" id="IPR006059">
    <property type="entry name" value="SBP"/>
</dbReference>
<evidence type="ECO:0000313" key="2">
    <source>
        <dbReference type="EMBL" id="MBR7837243.1"/>
    </source>
</evidence>
<comment type="caution">
    <text evidence="2">The sequence shown here is derived from an EMBL/GenBank/DDBJ whole genome shotgun (WGS) entry which is preliminary data.</text>
</comment>
<dbReference type="InterPro" id="IPR050490">
    <property type="entry name" value="Bact_solute-bd_prot1"/>
</dbReference>
<evidence type="ECO:0000256" key="1">
    <source>
        <dbReference type="SAM" id="MobiDB-lite"/>
    </source>
</evidence>
<reference evidence="2" key="1">
    <citation type="submission" date="2021-04" db="EMBL/GenBank/DDBJ databases">
        <title>Genome based classification of Actinospica acidithermotolerans sp. nov., an actinobacterium isolated from an Indonesian hot spring.</title>
        <authorList>
            <person name="Kusuma A.B."/>
            <person name="Putra K.E."/>
            <person name="Nafisah S."/>
            <person name="Loh J."/>
            <person name="Nouioui I."/>
            <person name="Goodfellow M."/>
        </authorList>
    </citation>
    <scope>NUCLEOTIDE SEQUENCE</scope>
    <source>
        <strain evidence="2">CSCA 57</strain>
    </source>
</reference>
<dbReference type="SUPFAM" id="SSF53850">
    <property type="entry name" value="Periplasmic binding protein-like II"/>
    <property type="match status" value="1"/>
</dbReference>